<feature type="modified residue" description="4-aspartylphosphate" evidence="1">
    <location>
        <position position="83"/>
    </location>
</feature>
<dbReference type="PANTHER" id="PTHR33121:SF70">
    <property type="entry name" value="SIGNALING PROTEIN YKOW"/>
    <property type="match status" value="1"/>
</dbReference>
<dbReference type="Pfam" id="PF11849">
    <property type="entry name" value="DUF3369"/>
    <property type="match status" value="1"/>
</dbReference>
<dbReference type="CDD" id="cd01948">
    <property type="entry name" value="EAL"/>
    <property type="match status" value="1"/>
</dbReference>
<dbReference type="CDD" id="cd00156">
    <property type="entry name" value="REC"/>
    <property type="match status" value="1"/>
</dbReference>
<dbReference type="Proteomes" id="UP001231915">
    <property type="component" value="Unassembled WGS sequence"/>
</dbReference>
<evidence type="ECO:0000259" key="3">
    <source>
        <dbReference type="PROSITE" id="PS50883"/>
    </source>
</evidence>
<keyword evidence="6" id="KW-1185">Reference proteome</keyword>
<feature type="domain" description="EAL" evidence="3">
    <location>
        <begin position="478"/>
        <end position="730"/>
    </location>
</feature>
<dbReference type="Gene3D" id="3.30.70.270">
    <property type="match status" value="1"/>
</dbReference>
<dbReference type="Pfam" id="PF00990">
    <property type="entry name" value="GGDEF"/>
    <property type="match status" value="1"/>
</dbReference>
<dbReference type="InterPro" id="IPR011006">
    <property type="entry name" value="CheY-like_superfamily"/>
</dbReference>
<feature type="domain" description="Response regulatory" evidence="2">
    <location>
        <begin position="28"/>
        <end position="152"/>
    </location>
</feature>
<accession>A0ABT7EQY4</accession>
<dbReference type="Gene3D" id="3.40.50.2300">
    <property type="match status" value="1"/>
</dbReference>
<dbReference type="SMART" id="SM00267">
    <property type="entry name" value="GGDEF"/>
    <property type="match status" value="1"/>
</dbReference>
<name>A0ABT7EQY4_9GAMM</name>
<evidence type="ECO:0000313" key="6">
    <source>
        <dbReference type="Proteomes" id="UP001231915"/>
    </source>
</evidence>
<dbReference type="RefSeq" id="WP_284138405.1">
    <property type="nucleotide sequence ID" value="NZ_JASJUT010000011.1"/>
</dbReference>
<proteinExistence type="predicted"/>
<evidence type="ECO:0000256" key="1">
    <source>
        <dbReference type="PROSITE-ProRule" id="PRU00169"/>
    </source>
</evidence>
<dbReference type="SMART" id="SM00052">
    <property type="entry name" value="EAL"/>
    <property type="match status" value="1"/>
</dbReference>
<dbReference type="CDD" id="cd01949">
    <property type="entry name" value="GGDEF"/>
    <property type="match status" value="1"/>
</dbReference>
<comment type="caution">
    <text evidence="5">The sequence shown here is derived from an EMBL/GenBank/DDBJ whole genome shotgun (WGS) entry which is preliminary data.</text>
</comment>
<reference evidence="5 6" key="1">
    <citation type="submission" date="2023-05" db="EMBL/GenBank/DDBJ databases">
        <title>Pseudoalteromonas ardens sp. nov., Pseudoalteromonas obscura sp. nov., and Pseudoalteromonas umbrosa sp. nov., isolated from the coral Montipora capitata.</title>
        <authorList>
            <person name="Thomas E.M."/>
            <person name="Smith E.M."/>
            <person name="Papke E."/>
            <person name="Shlafstein M.D."/>
            <person name="Oline D.K."/>
            <person name="Videau P."/>
            <person name="Saw J.H."/>
            <person name="Strangman W.K."/>
            <person name="Ushijima B."/>
        </authorList>
    </citation>
    <scope>NUCLEOTIDE SEQUENCE [LARGE SCALE GENOMIC DNA]</scope>
    <source>
        <strain evidence="5 6">P94</strain>
    </source>
</reference>
<dbReference type="InterPro" id="IPR001789">
    <property type="entry name" value="Sig_transdc_resp-reg_receiver"/>
</dbReference>
<dbReference type="SUPFAM" id="SSF52172">
    <property type="entry name" value="CheY-like"/>
    <property type="match status" value="1"/>
</dbReference>
<keyword evidence="1" id="KW-0597">Phosphoprotein</keyword>
<dbReference type="Gene3D" id="3.20.20.450">
    <property type="entry name" value="EAL domain"/>
    <property type="match status" value="1"/>
</dbReference>
<dbReference type="PROSITE" id="PS50883">
    <property type="entry name" value="EAL"/>
    <property type="match status" value="1"/>
</dbReference>
<dbReference type="InterPro" id="IPR035919">
    <property type="entry name" value="EAL_sf"/>
</dbReference>
<dbReference type="SUPFAM" id="SSF55073">
    <property type="entry name" value="Nucleotide cyclase"/>
    <property type="match status" value="1"/>
</dbReference>
<feature type="domain" description="GGDEF" evidence="4">
    <location>
        <begin position="343"/>
        <end position="468"/>
    </location>
</feature>
<sequence length="735" mass="82016">MASEQEDFLFADQEVSHDTQENVTGYWDVLVVDDDPEIHSVTKLALSGVEFWGRTLRFHHAYSGKEAVESLRRRSEVCVLLLDVVMESDDAGLNVVKQVREEIGNHAVRIILRTGQPGYAPEEKVIREYDINDYKMKTELTRGKLVTSLMTAIRSYQQICELEQQSVALTNILDASQAILGHTDMVSFGKAVVLQLAKIIGAQESGLVAGISSGSRVIIFGGTEQYDEFIGEGLEQLDNGRVIMQVQNCFDREVHQHTGHDITFLLKGKSRKAAIFLEVDHAPSASQLQFAEIFLTNVGVGVDNIKLINELRDVAYKDTLTRLPNRANFVDLIAQHYRPNGSDELVFVLLDIAQFSDINNGLGQEVGNLLLLAVKERLCIEFPQSKLLSRIGADVFGLLLPTHTFDEQNFIDILTVPYQVGEHVLTMHFHIGVCRQADFHHLGLETLKLAYIALNQAKQANKILDWYTPDLEEKMAWRLGLIRQLRQDFELHKLEVWYQPQFSLETNRVIGCEALLRWPSGNGDYISPGIFVPLAEDSGLIVEIGQWVLEQACKLQQQLSTQNIDISVAVNVSVPQFKVSNYAEQVKNTILSHQVAPEKIELEVTESVVMDEIKTVIETLGELKSFGVEVAIDDFGTGFSSLSYLQQLPLARLKIDRAFVKGIPDSDSGAIAELVISLGRHLGLKTIAEGVETQEQAQVLKKLGCDEVQGFLLAKPMPKNELLEFLGAANNTERG</sequence>
<dbReference type="Pfam" id="PF00563">
    <property type="entry name" value="EAL"/>
    <property type="match status" value="1"/>
</dbReference>
<dbReference type="PANTHER" id="PTHR33121">
    <property type="entry name" value="CYCLIC DI-GMP PHOSPHODIESTERASE PDEF"/>
    <property type="match status" value="1"/>
</dbReference>
<dbReference type="InterPro" id="IPR000160">
    <property type="entry name" value="GGDEF_dom"/>
</dbReference>
<protein>
    <submittedName>
        <fullName evidence="5">EAL domain-containing protein</fullName>
    </submittedName>
</protein>
<dbReference type="PROSITE" id="PS50887">
    <property type="entry name" value="GGDEF"/>
    <property type="match status" value="1"/>
</dbReference>
<gene>
    <name evidence="5" type="ORF">QNM18_20605</name>
</gene>
<evidence type="ECO:0000259" key="4">
    <source>
        <dbReference type="PROSITE" id="PS50887"/>
    </source>
</evidence>
<dbReference type="NCBIfam" id="TIGR00254">
    <property type="entry name" value="GGDEF"/>
    <property type="match status" value="1"/>
</dbReference>
<dbReference type="SUPFAM" id="SSF141868">
    <property type="entry name" value="EAL domain-like"/>
    <property type="match status" value="1"/>
</dbReference>
<dbReference type="InterPro" id="IPR021800">
    <property type="entry name" value="DUF3369"/>
</dbReference>
<dbReference type="InterPro" id="IPR001633">
    <property type="entry name" value="EAL_dom"/>
</dbReference>
<organism evidence="5 6">
    <name type="scientific">Pseudoalteromonas obscura</name>
    <dbReference type="NCBI Taxonomy" id="3048491"/>
    <lineage>
        <taxon>Bacteria</taxon>
        <taxon>Pseudomonadati</taxon>
        <taxon>Pseudomonadota</taxon>
        <taxon>Gammaproteobacteria</taxon>
        <taxon>Alteromonadales</taxon>
        <taxon>Pseudoalteromonadaceae</taxon>
        <taxon>Pseudoalteromonas</taxon>
    </lineage>
</organism>
<dbReference type="InterPro" id="IPR043128">
    <property type="entry name" value="Rev_trsase/Diguanyl_cyclase"/>
</dbReference>
<dbReference type="InterPro" id="IPR029787">
    <property type="entry name" value="Nucleotide_cyclase"/>
</dbReference>
<evidence type="ECO:0000313" key="5">
    <source>
        <dbReference type="EMBL" id="MDK2597464.1"/>
    </source>
</evidence>
<dbReference type="PROSITE" id="PS50110">
    <property type="entry name" value="RESPONSE_REGULATORY"/>
    <property type="match status" value="1"/>
</dbReference>
<dbReference type="InterPro" id="IPR050706">
    <property type="entry name" value="Cyclic-di-GMP_PDE-like"/>
</dbReference>
<dbReference type="EMBL" id="JASJUT010000011">
    <property type="protein sequence ID" value="MDK2597464.1"/>
    <property type="molecule type" value="Genomic_DNA"/>
</dbReference>
<evidence type="ECO:0000259" key="2">
    <source>
        <dbReference type="PROSITE" id="PS50110"/>
    </source>
</evidence>